<dbReference type="SUPFAM" id="SSF81296">
    <property type="entry name" value="E set domains"/>
    <property type="match status" value="1"/>
</dbReference>
<dbReference type="PANTHER" id="PTHR16165:SF5">
    <property type="entry name" value="NXPE FAMILY MEMBER 3"/>
    <property type="match status" value="1"/>
</dbReference>
<comment type="caution">
    <text evidence="2">The sequence shown here is derived from an EMBL/GenBank/DDBJ whole genome shotgun (WGS) entry which is preliminary data.</text>
</comment>
<proteinExistence type="predicted"/>
<keyword evidence="1" id="KW-0812">Transmembrane</keyword>
<dbReference type="EMBL" id="RCHS01002033">
    <property type="protein sequence ID" value="RMX49876.1"/>
    <property type="molecule type" value="Genomic_DNA"/>
</dbReference>
<gene>
    <name evidence="2" type="ORF">pdam_00014420</name>
</gene>
<keyword evidence="3" id="KW-1185">Reference proteome</keyword>
<protein>
    <submittedName>
        <fullName evidence="2">Uncharacterized protein</fullName>
    </submittedName>
</protein>
<dbReference type="AlphaFoldDB" id="A0A3M6U8H6"/>
<accession>A0A3M6U8H6</accession>
<keyword evidence="1" id="KW-1133">Transmembrane helix</keyword>
<sequence length="516" mass="59500">MERSSFVKYLPLRRIALVFGLLVLYTITSTLLINHPSFRFIAKTNEANKIADFCREWLRQHRARSDWQAIIKPCYDNMAWGKVKDGWEIANRTDASTSEITFQDIRPAGEYSKIFIQSKTTDNRAKVIGGDTWRVNLRGPSSIAATVFDHNNGTYEALFLIMEPGIYELLIHLDYSLCDGFRDPPPDWFIKGNVHGKFQPRNLLGPLVDYLAQPFQSGTHLEITVETTDTIVSLADKLHSLESCSSTCNNLWDGFGRWKNDKWRPYLEESYDWSLPENYSSSGTLWVYGDSLGLMLFNSIRSRDLCTKLYSNCKNSYNWLYPTRNDKPVNNTRDNLDFRPEIVLNAIRSVLNTTDLQQPSSVLLLNLGLHYTRSVNFTTFQRVIGDVIDLLKEKTIDSQGKEVLKLKARVIWKSTTALCKHKQRYYNPTDKRFLTPQRVLLFSAYAITAMCQAGFDVIDVYPMTHSYPEGTLDNDIVHYPNKVFDAVVTLVENYKINNNQRIETDDHERKIRRCAS</sequence>
<keyword evidence="1" id="KW-0472">Membrane</keyword>
<dbReference type="Gene3D" id="2.60.40.10">
    <property type="entry name" value="Immunoglobulins"/>
    <property type="match status" value="1"/>
</dbReference>
<dbReference type="InterPro" id="IPR013783">
    <property type="entry name" value="Ig-like_fold"/>
</dbReference>
<evidence type="ECO:0000256" key="1">
    <source>
        <dbReference type="SAM" id="Phobius"/>
    </source>
</evidence>
<evidence type="ECO:0000313" key="3">
    <source>
        <dbReference type="Proteomes" id="UP000275408"/>
    </source>
</evidence>
<feature type="transmembrane region" description="Helical" evidence="1">
    <location>
        <begin position="12"/>
        <end position="33"/>
    </location>
</feature>
<reference evidence="2 3" key="1">
    <citation type="journal article" date="2018" name="Sci. Rep.">
        <title>Comparative analysis of the Pocillopora damicornis genome highlights role of immune system in coral evolution.</title>
        <authorList>
            <person name="Cunning R."/>
            <person name="Bay R.A."/>
            <person name="Gillette P."/>
            <person name="Baker A.C."/>
            <person name="Traylor-Knowles N."/>
        </authorList>
    </citation>
    <scope>NUCLEOTIDE SEQUENCE [LARGE SCALE GENOMIC DNA]</scope>
    <source>
        <strain evidence="2">RSMAS</strain>
        <tissue evidence="2">Whole animal</tissue>
    </source>
</reference>
<dbReference type="OrthoDB" id="5955925at2759"/>
<evidence type="ECO:0000313" key="2">
    <source>
        <dbReference type="EMBL" id="RMX49876.1"/>
    </source>
</evidence>
<dbReference type="Gene3D" id="3.40.50.1110">
    <property type="entry name" value="SGNH hydrolase"/>
    <property type="match status" value="1"/>
</dbReference>
<dbReference type="InterPro" id="IPR036514">
    <property type="entry name" value="SGNH_hydro_sf"/>
</dbReference>
<organism evidence="2 3">
    <name type="scientific">Pocillopora damicornis</name>
    <name type="common">Cauliflower coral</name>
    <name type="synonym">Millepora damicornis</name>
    <dbReference type="NCBI Taxonomy" id="46731"/>
    <lineage>
        <taxon>Eukaryota</taxon>
        <taxon>Metazoa</taxon>
        <taxon>Cnidaria</taxon>
        <taxon>Anthozoa</taxon>
        <taxon>Hexacorallia</taxon>
        <taxon>Scleractinia</taxon>
        <taxon>Astrocoeniina</taxon>
        <taxon>Pocilloporidae</taxon>
        <taxon>Pocillopora</taxon>
    </lineage>
</organism>
<name>A0A3M6U8H6_POCDA</name>
<dbReference type="Proteomes" id="UP000275408">
    <property type="component" value="Unassembled WGS sequence"/>
</dbReference>
<dbReference type="PANTHER" id="PTHR16165">
    <property type="entry name" value="NXPE FAMILY MEMBER"/>
    <property type="match status" value="1"/>
</dbReference>
<dbReference type="InterPro" id="IPR014756">
    <property type="entry name" value="Ig_E-set"/>
</dbReference>